<evidence type="ECO:0000256" key="8">
    <source>
        <dbReference type="ARBA" id="ARBA00025246"/>
    </source>
</evidence>
<evidence type="ECO:0000256" key="9">
    <source>
        <dbReference type="HAMAP-Rule" id="MF_00125"/>
    </source>
</evidence>
<reference evidence="12" key="1">
    <citation type="journal article" date="2019" name="Int. J. Syst. Evol. Microbiol.">
        <title>The Global Catalogue of Microorganisms (GCM) 10K type strain sequencing project: providing services to taxonomists for standard genome sequencing and annotation.</title>
        <authorList>
            <consortium name="The Broad Institute Genomics Platform"/>
            <consortium name="The Broad Institute Genome Sequencing Center for Infectious Disease"/>
            <person name="Wu L."/>
            <person name="Ma J."/>
        </authorList>
    </citation>
    <scope>NUCLEOTIDE SEQUENCE [LARGE SCALE GENOMIC DNA]</scope>
    <source>
        <strain evidence="12">KCTC 52168</strain>
    </source>
</reference>
<keyword evidence="11" id="KW-0808">Transferase</keyword>
<evidence type="ECO:0000313" key="12">
    <source>
        <dbReference type="Proteomes" id="UP001595556"/>
    </source>
</evidence>
<comment type="function">
    <text evidence="8 9">Required for the first step of histidine biosynthesis. May allow the feedback regulation of ATP phosphoribosyltransferase activity by histidine.</text>
</comment>
<organism evidence="11 12">
    <name type="scientific">Piscinibacterium candidicorallinum</name>
    <dbReference type="NCBI Taxonomy" id="1793872"/>
    <lineage>
        <taxon>Bacteria</taxon>
        <taxon>Pseudomonadati</taxon>
        <taxon>Pseudomonadota</taxon>
        <taxon>Betaproteobacteria</taxon>
        <taxon>Burkholderiales</taxon>
        <taxon>Piscinibacterium</taxon>
    </lineage>
</organism>
<dbReference type="GO" id="GO:0016757">
    <property type="term" value="F:glycosyltransferase activity"/>
    <property type="evidence" value="ECO:0007669"/>
    <property type="project" value="UniProtKB-KW"/>
</dbReference>
<dbReference type="PANTHER" id="PTHR43707">
    <property type="entry name" value="HISTIDYL-TRNA SYNTHETASE"/>
    <property type="match status" value="1"/>
</dbReference>
<keyword evidence="11" id="KW-0328">Glycosyltransferase</keyword>
<accession>A0ABV7GYL2</accession>
<dbReference type="RefSeq" id="WP_377301241.1">
    <property type="nucleotide sequence ID" value="NZ_CP180191.1"/>
</dbReference>
<keyword evidence="9" id="KW-0028">Amino-acid biosynthesis</keyword>
<dbReference type="HAMAP" id="MF_00125">
    <property type="entry name" value="HisZ"/>
    <property type="match status" value="1"/>
</dbReference>
<dbReference type="Gene3D" id="3.30.930.10">
    <property type="entry name" value="Bira Bifunctional Protein, Domain 2"/>
    <property type="match status" value="1"/>
</dbReference>
<dbReference type="NCBIfam" id="NF008935">
    <property type="entry name" value="PRK12292.1-1"/>
    <property type="match status" value="1"/>
</dbReference>
<dbReference type="InterPro" id="IPR045864">
    <property type="entry name" value="aa-tRNA-synth_II/BPL/LPL"/>
</dbReference>
<gene>
    <name evidence="9" type="primary">hisZ</name>
    <name evidence="11" type="ORF">ACFOEN_03810</name>
</gene>
<dbReference type="PANTHER" id="PTHR43707:SF1">
    <property type="entry name" value="HISTIDINE--TRNA LIGASE, MITOCHONDRIAL-RELATED"/>
    <property type="match status" value="1"/>
</dbReference>
<dbReference type="InterPro" id="IPR041715">
    <property type="entry name" value="HisRS-like_core"/>
</dbReference>
<protein>
    <recommendedName>
        <fullName evidence="5 9">ATP phosphoribosyltransferase regulatory subunit</fullName>
    </recommendedName>
</protein>
<dbReference type="NCBIfam" id="NF009086">
    <property type="entry name" value="PRK12421.1"/>
    <property type="match status" value="1"/>
</dbReference>
<comment type="subunit">
    <text evidence="4 9">Heteromultimer composed of HisG and HisZ subunits.</text>
</comment>
<dbReference type="EMBL" id="JBHRTI010000003">
    <property type="protein sequence ID" value="MFC3146764.1"/>
    <property type="molecule type" value="Genomic_DNA"/>
</dbReference>
<comment type="caution">
    <text evidence="11">The sequence shown here is derived from an EMBL/GenBank/DDBJ whole genome shotgun (WGS) entry which is preliminary data.</text>
</comment>
<dbReference type="PIRSF" id="PIRSF001549">
    <property type="entry name" value="His-tRNA_synth"/>
    <property type="match status" value="1"/>
</dbReference>
<keyword evidence="7 9" id="KW-0368">Histidine biosynthesis</keyword>
<sequence length="384" mass="41738">MPLWRLPDHVADVLPAEARKLEELRRVALDIFRSHGYELIQPPLLEYLESLITGVGRDLESSIFKLVDQLSGRTMGVRADITPQAARIDAHLLNRSGVTRLAYCGHLLHTTPRTPLGSREPIQLGAELYGYPGIHADLEILELALSLLHRVTDDPLVVSVSHVGIVQAVLGEAANGSHWREAAANALVRKDRAALEQLPDAQVGADLLALLDAAGQPQSASLVGCRRRIESRHPSAVQAFADLDRVAHAIEGRAQVLFDLADTHSYGYHNGITFAVFAPCGAAALARGGRYDTASSQFGRARAATGFSMDLRDLSRLLAAPAPARAIAAPWIDDAAWREAVARLRADGEIVVVEFPGALHEHDEFAYDRELVRGDSGWTVRARD</sequence>
<comment type="pathway">
    <text evidence="2 9">Amino-acid biosynthesis; L-histidine biosynthesis; L-histidine from 5-phospho-alpha-D-ribose 1-diphosphate: step 1/9.</text>
</comment>
<evidence type="ECO:0000313" key="11">
    <source>
        <dbReference type="EMBL" id="MFC3146764.1"/>
    </source>
</evidence>
<dbReference type="InterPro" id="IPR004516">
    <property type="entry name" value="HisRS/HisZ"/>
</dbReference>
<evidence type="ECO:0000259" key="10">
    <source>
        <dbReference type="Pfam" id="PF13393"/>
    </source>
</evidence>
<proteinExistence type="inferred from homology"/>
<comment type="subcellular location">
    <subcellularLocation>
        <location evidence="1 9">Cytoplasm</location>
    </subcellularLocation>
</comment>
<keyword evidence="6 9" id="KW-0963">Cytoplasm</keyword>
<dbReference type="Pfam" id="PF13393">
    <property type="entry name" value="tRNA-synt_His"/>
    <property type="match status" value="1"/>
</dbReference>
<evidence type="ECO:0000256" key="7">
    <source>
        <dbReference type="ARBA" id="ARBA00023102"/>
    </source>
</evidence>
<feature type="domain" description="Class II Histidinyl-tRNA synthetase (HisRS)-like catalytic core" evidence="10">
    <location>
        <begin position="9"/>
        <end position="314"/>
    </location>
</feature>
<dbReference type="Proteomes" id="UP001595556">
    <property type="component" value="Unassembled WGS sequence"/>
</dbReference>
<dbReference type="InterPro" id="IPR004517">
    <property type="entry name" value="HisZ"/>
</dbReference>
<comment type="miscellaneous">
    <text evidence="9">This function is generally fulfilled by the C-terminal part of HisG, which is missing in some bacteria such as this one.</text>
</comment>
<evidence type="ECO:0000256" key="5">
    <source>
        <dbReference type="ARBA" id="ARBA00020397"/>
    </source>
</evidence>
<evidence type="ECO:0000256" key="3">
    <source>
        <dbReference type="ARBA" id="ARBA00005539"/>
    </source>
</evidence>
<evidence type="ECO:0000256" key="2">
    <source>
        <dbReference type="ARBA" id="ARBA00004667"/>
    </source>
</evidence>
<evidence type="ECO:0000256" key="6">
    <source>
        <dbReference type="ARBA" id="ARBA00022490"/>
    </source>
</evidence>
<name>A0ABV7GYL2_9BURK</name>
<comment type="similarity">
    <text evidence="3 9">Belongs to the class-II aminoacyl-tRNA synthetase family. HisZ subfamily.</text>
</comment>
<dbReference type="SUPFAM" id="SSF55681">
    <property type="entry name" value="Class II aaRS and biotin synthetases"/>
    <property type="match status" value="1"/>
</dbReference>
<evidence type="ECO:0000256" key="1">
    <source>
        <dbReference type="ARBA" id="ARBA00004496"/>
    </source>
</evidence>
<evidence type="ECO:0000256" key="4">
    <source>
        <dbReference type="ARBA" id="ARBA00011496"/>
    </source>
</evidence>
<keyword evidence="12" id="KW-1185">Reference proteome</keyword>